<dbReference type="InterPro" id="IPR003591">
    <property type="entry name" value="Leu-rich_rpt_typical-subtyp"/>
</dbReference>
<evidence type="ECO:0000313" key="17">
    <source>
        <dbReference type="Proteomes" id="UP001165060"/>
    </source>
</evidence>
<organism evidence="16 17">
    <name type="scientific">Tetraparma gracilis</name>
    <dbReference type="NCBI Taxonomy" id="2962635"/>
    <lineage>
        <taxon>Eukaryota</taxon>
        <taxon>Sar</taxon>
        <taxon>Stramenopiles</taxon>
        <taxon>Ochrophyta</taxon>
        <taxon>Bolidophyceae</taxon>
        <taxon>Parmales</taxon>
        <taxon>Triparmaceae</taxon>
        <taxon>Tetraparma</taxon>
    </lineage>
</organism>
<feature type="transmembrane region" description="Helical" evidence="12">
    <location>
        <begin position="338"/>
        <end position="356"/>
    </location>
</feature>
<dbReference type="Gene3D" id="2.10.50.10">
    <property type="entry name" value="Tumor Necrosis Factor Receptor, subunit A, domain 2"/>
    <property type="match status" value="7"/>
</dbReference>
<dbReference type="InterPro" id="IPR013210">
    <property type="entry name" value="LRR_N_plant-typ"/>
</dbReference>
<evidence type="ECO:0000259" key="15">
    <source>
        <dbReference type="Pfam" id="PF23598"/>
    </source>
</evidence>
<dbReference type="SUPFAM" id="SSF52058">
    <property type="entry name" value="L domain-like"/>
    <property type="match status" value="5"/>
</dbReference>
<dbReference type="Proteomes" id="UP001165060">
    <property type="component" value="Unassembled WGS sequence"/>
</dbReference>
<dbReference type="InterPro" id="IPR011641">
    <property type="entry name" value="Tyr-kin_ephrin_A/B_rcpt-like"/>
</dbReference>
<feature type="domain" description="Leucine-rich repeat-containing N-terminal plant-type" evidence="14">
    <location>
        <begin position="2250"/>
        <end position="2289"/>
    </location>
</feature>
<keyword evidence="2" id="KW-1003">Cell membrane</keyword>
<feature type="transmembrane region" description="Helical" evidence="12">
    <location>
        <begin position="464"/>
        <end position="489"/>
    </location>
</feature>
<evidence type="ECO:0000313" key="16">
    <source>
        <dbReference type="EMBL" id="GMI33068.1"/>
    </source>
</evidence>
<feature type="domain" description="Leucine-rich repeat-containing N-terminal plant-type" evidence="14">
    <location>
        <begin position="1446"/>
        <end position="1462"/>
    </location>
</feature>
<feature type="domain" description="Tyrosine-protein kinase ephrin type A/B receptor-like" evidence="13">
    <location>
        <begin position="2187"/>
        <end position="2228"/>
    </location>
</feature>
<dbReference type="SMART" id="SM00365">
    <property type="entry name" value="LRR_SD22"/>
    <property type="match status" value="6"/>
</dbReference>
<keyword evidence="6" id="KW-0677">Repeat</keyword>
<evidence type="ECO:0000256" key="4">
    <source>
        <dbReference type="ARBA" id="ARBA00022692"/>
    </source>
</evidence>
<comment type="subcellular location">
    <subcellularLocation>
        <location evidence="1">Cell membrane</location>
    </subcellularLocation>
    <subcellularLocation>
        <location evidence="11">Endomembrane system</location>
        <topology evidence="11">Single-pass membrane protein</topology>
    </subcellularLocation>
</comment>
<name>A0ABQ6MUE8_9STRA</name>
<feature type="domain" description="Leucine-rich repeat-containing N-terminal plant-type" evidence="14">
    <location>
        <begin position="1031"/>
        <end position="1050"/>
    </location>
</feature>
<feature type="transmembrane region" description="Helical" evidence="12">
    <location>
        <begin position="417"/>
        <end position="437"/>
    </location>
</feature>
<feature type="domain" description="Disease resistance R13L4/SHOC-2-like LRR" evidence="15">
    <location>
        <begin position="1479"/>
        <end position="1633"/>
    </location>
</feature>
<dbReference type="InterPro" id="IPR009030">
    <property type="entry name" value="Growth_fac_rcpt_cys_sf"/>
</dbReference>
<feature type="domain" description="Leucine-rich repeat-containing N-terminal plant-type" evidence="14">
    <location>
        <begin position="602"/>
        <end position="638"/>
    </location>
</feature>
<dbReference type="Gene3D" id="3.80.10.10">
    <property type="entry name" value="Ribonuclease Inhibitor"/>
    <property type="match status" value="10"/>
</dbReference>
<evidence type="ECO:0000256" key="10">
    <source>
        <dbReference type="ARBA" id="ARBA00023180"/>
    </source>
</evidence>
<evidence type="ECO:0000256" key="7">
    <source>
        <dbReference type="ARBA" id="ARBA00022989"/>
    </source>
</evidence>
<evidence type="ECO:0008006" key="18">
    <source>
        <dbReference type="Google" id="ProtNLM"/>
    </source>
</evidence>
<dbReference type="InterPro" id="IPR032675">
    <property type="entry name" value="LRR_dom_sf"/>
</dbReference>
<accession>A0ABQ6MUE8</accession>
<feature type="transmembrane region" description="Helical" evidence="12">
    <location>
        <begin position="551"/>
        <end position="572"/>
    </location>
</feature>
<feature type="domain" description="Leucine-rich repeat-containing N-terminal plant-type" evidence="14">
    <location>
        <begin position="1855"/>
        <end position="1874"/>
    </location>
</feature>
<dbReference type="PANTHER" id="PTHR48052:SF8">
    <property type="entry name" value="LRR RECEPTOR-LIKE SERINE_THREONINE-PROTEIN KINASE FLS2"/>
    <property type="match status" value="1"/>
</dbReference>
<feature type="domain" description="Tyrosine-protein kinase ephrin type A/B receptor-like" evidence="13">
    <location>
        <begin position="951"/>
        <end position="992"/>
    </location>
</feature>
<feature type="domain" description="Disease resistance R13L4/SHOC-2-like LRR" evidence="15">
    <location>
        <begin position="1072"/>
        <end position="1233"/>
    </location>
</feature>
<keyword evidence="10" id="KW-0325">Glycoprotein</keyword>
<evidence type="ECO:0000256" key="11">
    <source>
        <dbReference type="ARBA" id="ARBA00037847"/>
    </source>
</evidence>
<feature type="domain" description="Disease resistance R13L4/SHOC-2-like LRR" evidence="15">
    <location>
        <begin position="660"/>
        <end position="812"/>
    </location>
</feature>
<evidence type="ECO:0000256" key="12">
    <source>
        <dbReference type="SAM" id="Phobius"/>
    </source>
</evidence>
<keyword evidence="17" id="KW-1185">Reference proteome</keyword>
<evidence type="ECO:0000259" key="14">
    <source>
        <dbReference type="Pfam" id="PF08263"/>
    </source>
</evidence>
<sequence>YLSDAASNPALHTSESSCELCPAGSMNEHDETNAENHDKPADCALCTTGRYSATDGSSSCTACTTGKSGVGATACTACPPGYECSGSNVDPCPAGKYSNSDLACMSCDEGHRCPGGMDHQLCLPGTVQPATGQSTCVACAAGSYQADQGKLACTPCPAGHFCPEASSAFIPCGSVSLYCPTNSSSVKAAASGTYTTPVDADPTARTGEAVCEAGFACVGGIRTSCDDGFSNPGSSKCEFCGPGKYMHEAEISTKDCVGCQAGKYSETGSDSIEGCLTYAPDAFQLCQECKTGAGDVAYTLVILVVGLVLLVGLNWALNKKVFKKNPKLKRSLKTGLKILFVSTQILAALPSIVPAIELPENYKEAVESVQVFNLNPFTLVGVGCYNSGWNLNWMLLSTTVLPLVLCGALAAKKKKDAAIAVTFLVLPTVTTTIFKIFPCDDLGNEKEYLHADYSLSCKSASHQVWVAFGVAMVLVWPIGVLSMYAALLYKNRAKIKQEEEEREKDEDLMQSAFLWEPYKPSFWWFEIFETARRLAMTGVLGAISPGSDVQLASGIVMTFGGTMVYCICMPFSELKDNILGILTNAQIFLAQVTAAYRSIQRSALQRLYESTGGAGWTNKDGWMSEDVGECDWYGITCDGDGAVTEINMDNNDVGNGLTGSLPEEIGLLLSLTALDVRYNDIGGELPASIGGLVELTYLSMHSNSFSGELIPDWLPRLTKLQGLSLSSNAFAGEVKESLFTMTSLKHLFIGNNPITAGQSISGSVGNLVSLTSLDMHGLGLVGTIPAAMEQLTKLTYLTIGSNSLEGTIPSFIFDNPLQTSWLDSNLFTGSIPSNVWDCTTLHRLYLDGLPTLDPWSLPSEVGQLSALTVLELHNSNLVGELPAEMAYLVSLTTLTLYGNELTGAVPATVCSLPLAGGVCDNVACAAGSFGSSEGKAPCTPCGAGLSTSFLGQTSCSVCAEGTFEASTGSTSCELCPADSYSSNTGSTASADCLPCAAGSRALAGSSMCMSVQKFALQRLYESTGGAGWTNKDGWMSEDVGECDWYGVTCDGDGAVTEINFYNGGEGNGLTGTLPTEIGLLSSITYFNVGYNDIGGELPASMGGLTELTYLNVEYNSFGGELVPDWLPGLTKLQDLYLHGNAFTGEIKESLFTMTSLKHLYISYNPAVTAGQALSGSVGNLASLTQLHISGLGLVGTIPDEMAQLSLTYLNIAENSLEGTIPSFIFENPLHTISLYDNSFTGSLPSSVWDCTTLQWAYLFNLSNLDPWSLPSEVGQLTALKSLQLHNSNLVGELPAEMAYLVSLTTLTLYDNELTGAVPATVCNLPLAGGVCDNVACAAGSFGSSEGKAPCTPCGAGLSTSFLGQLSCSVCAAGTFEASPGSTSCELCPADSYSSNTGSASSADCLPCAAGSRALAGSSMCMSVQKFALERLYESTGGAGWTNKDGWMSDAVGECDWYGITCDGDSVVTGINLGSSGLTGTLPNEIGLLSSITGLTVGYNEIGGELPASIGGLVELTYLNVEYNSFSGELVPDWLPGLTKLQTLYVRTNAFTGEIKESLFTMTSLKSLWIGNNPAVTAGQALSGSVGNLVSLTSLHMHGLGLVGTIPDEMEQLTSLTYLAIGSNSLEGTIPSFIFENPLWEVYLNNNLFTGSLPSNVWDCTTLQTFYFTVLPNLDPWSLPSEVGQLTALKLLQLHNSNLVGELPAEMAYLNSLTSLLLYGNELTGVVPSSVCDLPLAGGVCDNIACAVGTFGSSEGKSSCSPCEAGSASPFLGRTSCSACPAGSYQDTAGSTSCAECPANTFNPSSGAVSSSACVPCIGGTSSLAGSAAASDCTGSQLVALKRLYQSTGGAGWTNKEGWMSEDVGECDWYGITCDGDGVVTVTDFNNGIAGNGLTGSLPEEIGLLSSLTDLRVAYNAIGGELPASIGGLVELTHLNVAVNSFSGELVPDWLPGLTKLQTMYLTVNAFTGEIKESLFTMTSLRALYIGGNPITAGQSISGSVGNLVSLTQLDMHGLGLVGTIPDEMEQLTSLTYLAISHNSLEGAIPSFIFANPLHWIHLHDNLFTGALPSTVWDCTTLQEIYLRDLPNLDPWSLPSEVGQLTALTLLRLHNSNLVGELPAEMAYLSSLTELTLYGNELTGAVPATVCNLPLAGGVCDNVACAAGSSGSSGGKAPCTPCGAGLSTSFLGQTSCSVCAAGTFEASPGSTSCELCPADTFNTNTGATSSSACTPCASGTKALAGSVSASSCVSEQRFALQRLYESTGGAGWTNRDGWMSEGVGECDWYGITCDEDGVVTEIDLDNEYVGNGLTGTLPTEIGLLSSLAGLNVGHNNIGGILPASMGGLTELTYLNVDFNNFSGELVPDWLPGLTKLQYLYLHHNAFTGEIKESLFTMTSLKHLHIGNNPITAGQSISGSVGNLASLIELQMHALGLVGTIPAEMEQLTSLAYLAINYNSLEGTIPSFIFENPLTAILLNDNLLTGSLPSNVWDCTTLQHLYLENLPNLDPWSLPPQVGQLELLTTLSLHNTNLRGTIPTELGDLPALLKLHLHNNLFSSTTVPPSLCNLALDWGTGCDSVLCPLGTHSATGHAPCAPCDSASASSFLGQTTCTACNSAFPANPSRTFCERPSSCRKCNVGSSTNSLNERTSASSCVLCSAGSYSNELASPACSDCLPGTFSPSPGMRRCTSCIAGSFASLPKSSNCTQCTPGFFSSTTASTSCTSCLPGTYSSVPGSVICSLCAGGEASTALRTGCELCDTGKYSNPGAAVCTTCSLTQGYVSPDTGSNVCTFCGTGFYADHLTQTCKACSAGSYSTGGADTCEKCPAAKYSSTPSSSSCTPCSGGTMPNSDRTDVIACDAGYSSNGTLCTACPAGTHSAPQSPYCATVDAGYKANSDRTGQVMCGTNTFSTGAADACTACAEGGHSHPGSSSCITCAAGSYYDYPSNSCVGCPRGKYASTGVDSEADCSDCDRGFVSTTVGRGFCMPCSAGQYVARARE</sequence>
<feature type="domain" description="Tyrosine-protein kinase ephrin type A/B receptor-like" evidence="13">
    <location>
        <begin position="125"/>
        <end position="163"/>
    </location>
</feature>
<evidence type="ECO:0000256" key="5">
    <source>
        <dbReference type="ARBA" id="ARBA00022729"/>
    </source>
</evidence>
<evidence type="ECO:0000256" key="8">
    <source>
        <dbReference type="ARBA" id="ARBA00023136"/>
    </source>
</evidence>
<proteinExistence type="predicted"/>
<evidence type="ECO:0000256" key="3">
    <source>
        <dbReference type="ARBA" id="ARBA00022614"/>
    </source>
</evidence>
<keyword evidence="8 12" id="KW-0472">Membrane</keyword>
<feature type="non-terminal residue" evidence="16">
    <location>
        <position position="1"/>
    </location>
</feature>
<dbReference type="PANTHER" id="PTHR48052">
    <property type="entry name" value="UNNAMED PRODUCT"/>
    <property type="match status" value="1"/>
</dbReference>
<feature type="domain" description="Disease resistance R13L4/SHOC-2-like LRR" evidence="15">
    <location>
        <begin position="1896"/>
        <end position="2058"/>
    </location>
</feature>
<feature type="transmembrane region" description="Helical" evidence="12">
    <location>
        <begin position="296"/>
        <end position="317"/>
    </location>
</feature>
<gene>
    <name evidence="16" type="ORF">TeGR_g10857</name>
</gene>
<dbReference type="EMBL" id="BRYB01004546">
    <property type="protein sequence ID" value="GMI33068.1"/>
    <property type="molecule type" value="Genomic_DNA"/>
</dbReference>
<evidence type="ECO:0000256" key="6">
    <source>
        <dbReference type="ARBA" id="ARBA00022737"/>
    </source>
</evidence>
<dbReference type="SMART" id="SM01411">
    <property type="entry name" value="Ephrin_rec_like"/>
    <property type="match status" value="20"/>
</dbReference>
<feature type="domain" description="Tyrosine-protein kinase ephrin type A/B receptor-like" evidence="13">
    <location>
        <begin position="1771"/>
        <end position="1813"/>
    </location>
</feature>
<keyword evidence="4 12" id="KW-0812">Transmembrane</keyword>
<feature type="domain" description="Tyrosine-protein kinase ephrin type A/B receptor-like" evidence="13">
    <location>
        <begin position="1363"/>
        <end position="1404"/>
    </location>
</feature>
<keyword evidence="9" id="KW-0675">Receptor</keyword>
<evidence type="ECO:0000259" key="13">
    <source>
        <dbReference type="Pfam" id="PF07699"/>
    </source>
</evidence>
<evidence type="ECO:0000256" key="1">
    <source>
        <dbReference type="ARBA" id="ARBA00004236"/>
    </source>
</evidence>
<evidence type="ECO:0000256" key="2">
    <source>
        <dbReference type="ARBA" id="ARBA00022475"/>
    </source>
</evidence>
<dbReference type="Pfam" id="PF07699">
    <property type="entry name" value="Ephrin_rec_like"/>
    <property type="match status" value="5"/>
</dbReference>
<keyword evidence="5" id="KW-0732">Signal</keyword>
<dbReference type="SUPFAM" id="SSF57184">
    <property type="entry name" value="Growth factor receptor domain"/>
    <property type="match status" value="4"/>
</dbReference>
<dbReference type="SMART" id="SM00369">
    <property type="entry name" value="LRR_TYP"/>
    <property type="match status" value="18"/>
</dbReference>
<evidence type="ECO:0000256" key="9">
    <source>
        <dbReference type="ARBA" id="ARBA00023170"/>
    </source>
</evidence>
<reference evidence="16 17" key="1">
    <citation type="journal article" date="2023" name="Commun. Biol.">
        <title>Genome analysis of Parmales, the sister group of diatoms, reveals the evolutionary specialization of diatoms from phago-mixotrophs to photoautotrophs.</title>
        <authorList>
            <person name="Ban H."/>
            <person name="Sato S."/>
            <person name="Yoshikawa S."/>
            <person name="Yamada K."/>
            <person name="Nakamura Y."/>
            <person name="Ichinomiya M."/>
            <person name="Sato N."/>
            <person name="Blanc-Mathieu R."/>
            <person name="Endo H."/>
            <person name="Kuwata A."/>
            <person name="Ogata H."/>
        </authorList>
    </citation>
    <scope>NUCLEOTIDE SEQUENCE [LARGE SCALE GENOMIC DNA]</scope>
</reference>
<dbReference type="Pfam" id="PF23598">
    <property type="entry name" value="LRR_14"/>
    <property type="match status" value="5"/>
</dbReference>
<dbReference type="Pfam" id="PF08263">
    <property type="entry name" value="LRRNT_2"/>
    <property type="match status" value="5"/>
</dbReference>
<keyword evidence="3" id="KW-0433">Leucine-rich repeat</keyword>
<dbReference type="InterPro" id="IPR055414">
    <property type="entry name" value="LRR_R13L4/SHOC2-like"/>
</dbReference>
<keyword evidence="7 12" id="KW-1133">Transmembrane helix</keyword>
<feature type="transmembrane region" description="Helical" evidence="12">
    <location>
        <begin position="391"/>
        <end position="410"/>
    </location>
</feature>
<feature type="domain" description="Disease resistance R13L4/SHOC-2-like LRR" evidence="15">
    <location>
        <begin position="2311"/>
        <end position="2463"/>
    </location>
</feature>
<protein>
    <recommendedName>
        <fullName evidence="18">Tyrosine-protein kinase ephrin type A/B receptor-like domain-containing protein</fullName>
    </recommendedName>
</protein>
<comment type="caution">
    <text evidence="16">The sequence shown here is derived from an EMBL/GenBank/DDBJ whole genome shotgun (WGS) entry which is preliminary data.</text>
</comment>